<dbReference type="EMBL" id="JBEGCJ010000003">
    <property type="protein sequence ID" value="MEQ6917358.1"/>
    <property type="molecule type" value="Genomic_DNA"/>
</dbReference>
<keyword evidence="2" id="KW-1185">Reference proteome</keyword>
<protein>
    <recommendedName>
        <fullName evidence="3">Polysaccharide biosynthesis protein CapD-like domain-containing protein</fullName>
    </recommendedName>
</protein>
<comment type="caution">
    <text evidence="1">The sequence shown here is derived from an EMBL/GenBank/DDBJ whole genome shotgun (WGS) entry which is preliminary data.</text>
</comment>
<proteinExistence type="predicted"/>
<organism evidence="1 2">
    <name type="scientific">Halomonas aquatica</name>
    <dbReference type="NCBI Taxonomy" id="3151123"/>
    <lineage>
        <taxon>Bacteria</taxon>
        <taxon>Pseudomonadati</taxon>
        <taxon>Pseudomonadota</taxon>
        <taxon>Gammaproteobacteria</taxon>
        <taxon>Oceanospirillales</taxon>
        <taxon>Halomonadaceae</taxon>
        <taxon>Halomonas</taxon>
    </lineage>
</organism>
<reference evidence="1 2" key="1">
    <citation type="submission" date="2024-05" db="EMBL/GenBank/DDBJ databases">
        <title>Halomonas sp. SSM6 16S ribosomal RNA gene Genome sequencing and assembly.</title>
        <authorList>
            <person name="Yook S."/>
        </authorList>
    </citation>
    <scope>NUCLEOTIDE SEQUENCE [LARGE SCALE GENOMIC DNA]</scope>
    <source>
        <strain evidence="1 2">SSM6</strain>
    </source>
</reference>
<evidence type="ECO:0000313" key="2">
    <source>
        <dbReference type="Proteomes" id="UP001442468"/>
    </source>
</evidence>
<dbReference type="RefSeq" id="WP_349761925.1">
    <property type="nucleotide sequence ID" value="NZ_JBEGCJ010000003.1"/>
</dbReference>
<evidence type="ECO:0008006" key="3">
    <source>
        <dbReference type="Google" id="ProtNLM"/>
    </source>
</evidence>
<gene>
    <name evidence="1" type="ORF">ABE960_07475</name>
</gene>
<name>A0ABV1NE77_9GAMM</name>
<sequence length="41" mass="4757">MFSGLRPGEKLYELLLIGENVVGTLHPRSCAPRNRCYRPRR</sequence>
<accession>A0ABV1NE77</accession>
<evidence type="ECO:0000313" key="1">
    <source>
        <dbReference type="EMBL" id="MEQ6917358.1"/>
    </source>
</evidence>
<dbReference type="Proteomes" id="UP001442468">
    <property type="component" value="Unassembled WGS sequence"/>
</dbReference>